<proteinExistence type="predicted"/>
<evidence type="ECO:0000259" key="1">
    <source>
        <dbReference type="Pfam" id="PF14200"/>
    </source>
</evidence>
<name>A0A813YXZ7_9BILA</name>
<evidence type="ECO:0000313" key="2">
    <source>
        <dbReference type="EMBL" id="CAF0891575.1"/>
    </source>
</evidence>
<dbReference type="Gene3D" id="2.80.10.50">
    <property type="match status" value="1"/>
</dbReference>
<dbReference type="OrthoDB" id="9973561at2759"/>
<dbReference type="InterPro" id="IPR000772">
    <property type="entry name" value="Ricin_B_lectin"/>
</dbReference>
<evidence type="ECO:0000313" key="4">
    <source>
        <dbReference type="Proteomes" id="UP000663829"/>
    </source>
</evidence>
<reference evidence="2" key="1">
    <citation type="submission" date="2021-02" db="EMBL/GenBank/DDBJ databases">
        <authorList>
            <person name="Nowell W R."/>
        </authorList>
    </citation>
    <scope>NUCLEOTIDE SEQUENCE</scope>
</reference>
<comment type="caution">
    <text evidence="2">The sequence shown here is derived from an EMBL/GenBank/DDBJ whole genome shotgun (WGS) entry which is preliminary data.</text>
</comment>
<gene>
    <name evidence="2" type="ORF">GPM918_LOCUS8151</name>
    <name evidence="3" type="ORF">SRO942_LOCUS8151</name>
</gene>
<accession>A0A813YXZ7</accession>
<dbReference type="CDD" id="cd00161">
    <property type="entry name" value="beta-trefoil_Ricin-like"/>
    <property type="match status" value="1"/>
</dbReference>
<dbReference type="Proteomes" id="UP000663829">
    <property type="component" value="Unassembled WGS sequence"/>
</dbReference>
<keyword evidence="4" id="KW-1185">Reference proteome</keyword>
<feature type="domain" description="Ricin B lectin" evidence="1">
    <location>
        <begin position="4"/>
        <end position="88"/>
    </location>
</feature>
<dbReference type="Proteomes" id="UP000681722">
    <property type="component" value="Unassembled WGS sequence"/>
</dbReference>
<dbReference type="AlphaFoldDB" id="A0A813YXZ7"/>
<dbReference type="EMBL" id="CAJNOQ010001390">
    <property type="protein sequence ID" value="CAF0891575.1"/>
    <property type="molecule type" value="Genomic_DNA"/>
</dbReference>
<organism evidence="2 4">
    <name type="scientific">Didymodactylos carnosus</name>
    <dbReference type="NCBI Taxonomy" id="1234261"/>
    <lineage>
        <taxon>Eukaryota</taxon>
        <taxon>Metazoa</taxon>
        <taxon>Spiralia</taxon>
        <taxon>Gnathifera</taxon>
        <taxon>Rotifera</taxon>
        <taxon>Eurotatoria</taxon>
        <taxon>Bdelloidea</taxon>
        <taxon>Philodinida</taxon>
        <taxon>Philodinidae</taxon>
        <taxon>Didymodactylos</taxon>
    </lineage>
</organism>
<evidence type="ECO:0000313" key="3">
    <source>
        <dbReference type="EMBL" id="CAF3675765.1"/>
    </source>
</evidence>
<dbReference type="SUPFAM" id="SSF50370">
    <property type="entry name" value="Ricin B-like lectins"/>
    <property type="match status" value="1"/>
</dbReference>
<protein>
    <recommendedName>
        <fullName evidence="1">Ricin B lectin domain-containing protein</fullName>
    </recommendedName>
</protein>
<dbReference type="InterPro" id="IPR035992">
    <property type="entry name" value="Ricin_B-like_lectins"/>
</dbReference>
<sequence>MHDKWYHKSEFISDGLYAIEAVHSSKFLTHSAERSIIVQQTQSLTDSESQCFYIQHIGYNDYIIQEYRTGYMLSVQHGSLHQNAPIVLNRFVDRNTLCQIFNFELAKPKTNEYFIFVKHTRMVFDIEDGNQNSYAKLIQYSQHKKANQRFIFHRVNRPTNSLIAIPLEYIR</sequence>
<dbReference type="Pfam" id="PF14200">
    <property type="entry name" value="RicinB_lectin_2"/>
    <property type="match status" value="1"/>
</dbReference>
<dbReference type="EMBL" id="CAJOBC010001390">
    <property type="protein sequence ID" value="CAF3675765.1"/>
    <property type="molecule type" value="Genomic_DNA"/>
</dbReference>